<comment type="caution">
    <text evidence="12">The sequence shown here is derived from an EMBL/GenBank/DDBJ whole genome shotgun (WGS) entry which is preliminary data.</text>
</comment>
<evidence type="ECO:0000256" key="2">
    <source>
        <dbReference type="ARBA" id="ARBA00022448"/>
    </source>
</evidence>
<evidence type="ECO:0000313" key="12">
    <source>
        <dbReference type="EMBL" id="MBB5208041.1"/>
    </source>
</evidence>
<dbReference type="GO" id="GO:0015031">
    <property type="term" value="P:protein transport"/>
    <property type="evidence" value="ECO:0007669"/>
    <property type="project" value="UniProtKB-KW"/>
</dbReference>
<keyword evidence="13" id="KW-1185">Reference proteome</keyword>
<evidence type="ECO:0000256" key="7">
    <source>
        <dbReference type="ARBA" id="ARBA00022989"/>
    </source>
</evidence>
<dbReference type="InterPro" id="IPR024961">
    <property type="entry name" value="T2SS_GspC_N"/>
</dbReference>
<dbReference type="Proteomes" id="UP000521199">
    <property type="component" value="Unassembled WGS sequence"/>
</dbReference>
<evidence type="ECO:0000256" key="9">
    <source>
        <dbReference type="SAM" id="MobiDB-lite"/>
    </source>
</evidence>
<evidence type="ECO:0000313" key="13">
    <source>
        <dbReference type="Proteomes" id="UP000521199"/>
    </source>
</evidence>
<reference evidence="12 13" key="1">
    <citation type="submission" date="2020-08" db="EMBL/GenBank/DDBJ databases">
        <title>Genomic Encyclopedia of Type Strains, Phase IV (KMG-IV): sequencing the most valuable type-strain genomes for metagenomic binning, comparative biology and taxonomic classification.</title>
        <authorList>
            <person name="Goeker M."/>
        </authorList>
    </citation>
    <scope>NUCLEOTIDE SEQUENCE [LARGE SCALE GENOMIC DNA]</scope>
    <source>
        <strain evidence="12 13">DSM 24163</strain>
    </source>
</reference>
<keyword evidence="5 10" id="KW-0812">Transmembrane</keyword>
<dbReference type="Gene3D" id="2.30.42.10">
    <property type="match status" value="1"/>
</dbReference>
<evidence type="ECO:0000259" key="11">
    <source>
        <dbReference type="Pfam" id="PF11356"/>
    </source>
</evidence>
<keyword evidence="3" id="KW-1003">Cell membrane</keyword>
<protein>
    <submittedName>
        <fullName evidence="12">General secretion pathway protein C</fullName>
    </submittedName>
</protein>
<evidence type="ECO:0000256" key="10">
    <source>
        <dbReference type="SAM" id="Phobius"/>
    </source>
</evidence>
<sequence>MFDALASDAFGRRSALLARAALALAFAGCAFALVKLAWLFVAGPTLPAVAPIPLDAPSAGSAQPAQSVAAWHLFGSTQGTVDLAALAREAPATALNLLLRGTLNENAPEGGIAIIAEGTNPDQAYRVGDTLPGGARLDGIYAGRVLLSRNGTNESLSLPGESAAQTRTAPGAQTRGAGSNASGGRRTALPGAAAPAVPFINPTIAVGAPSLESIRTATGVDAAELAKDVQIMPVLENGRMAGVRLAAGRNAELLSRAGLLPTDVVTAVNGIPLDGPERGAQLLSNLQNARSAQVTVRRDGKEIQLTIGL</sequence>
<feature type="transmembrane region" description="Helical" evidence="10">
    <location>
        <begin position="21"/>
        <end position="41"/>
    </location>
</feature>
<feature type="domain" description="Type II secretion system protein GspC N-terminal" evidence="11">
    <location>
        <begin position="24"/>
        <end position="158"/>
    </location>
</feature>
<accession>A0A7W8FZE3</accession>
<dbReference type="EMBL" id="JACHHP010000002">
    <property type="protein sequence ID" value="MBB5208041.1"/>
    <property type="molecule type" value="Genomic_DNA"/>
</dbReference>
<evidence type="ECO:0000256" key="1">
    <source>
        <dbReference type="ARBA" id="ARBA00004533"/>
    </source>
</evidence>
<feature type="compositionally biased region" description="Low complexity" evidence="9">
    <location>
        <begin position="174"/>
        <end position="188"/>
    </location>
</feature>
<keyword evidence="2" id="KW-0813">Transport</keyword>
<keyword evidence="8 10" id="KW-0472">Membrane</keyword>
<keyword evidence="4" id="KW-0997">Cell inner membrane</keyword>
<evidence type="ECO:0000256" key="8">
    <source>
        <dbReference type="ARBA" id="ARBA00023136"/>
    </source>
</evidence>
<dbReference type="Pfam" id="PF11356">
    <property type="entry name" value="T2SSC"/>
    <property type="match status" value="1"/>
</dbReference>
<dbReference type="GO" id="GO:0005886">
    <property type="term" value="C:plasma membrane"/>
    <property type="evidence" value="ECO:0007669"/>
    <property type="project" value="UniProtKB-SubCell"/>
</dbReference>
<dbReference type="AlphaFoldDB" id="A0A7W8FZE3"/>
<organism evidence="12 13">
    <name type="scientific">Chiayiivirga flava</name>
    <dbReference type="NCBI Taxonomy" id="659595"/>
    <lineage>
        <taxon>Bacteria</taxon>
        <taxon>Pseudomonadati</taxon>
        <taxon>Pseudomonadota</taxon>
        <taxon>Gammaproteobacteria</taxon>
        <taxon>Lysobacterales</taxon>
        <taxon>Lysobacteraceae</taxon>
        <taxon>Chiayiivirga</taxon>
    </lineage>
</organism>
<dbReference type="InterPro" id="IPR036034">
    <property type="entry name" value="PDZ_sf"/>
</dbReference>
<dbReference type="Gene3D" id="2.30.30.830">
    <property type="match status" value="1"/>
</dbReference>
<keyword evidence="6" id="KW-0653">Protein transport</keyword>
<dbReference type="RefSeq" id="WP_183960546.1">
    <property type="nucleotide sequence ID" value="NZ_JACHHP010000002.1"/>
</dbReference>
<feature type="region of interest" description="Disordered" evidence="9">
    <location>
        <begin position="152"/>
        <end position="188"/>
    </location>
</feature>
<dbReference type="SUPFAM" id="SSF50156">
    <property type="entry name" value="PDZ domain-like"/>
    <property type="match status" value="1"/>
</dbReference>
<evidence type="ECO:0000256" key="6">
    <source>
        <dbReference type="ARBA" id="ARBA00022927"/>
    </source>
</evidence>
<evidence type="ECO:0000256" key="4">
    <source>
        <dbReference type="ARBA" id="ARBA00022519"/>
    </source>
</evidence>
<proteinExistence type="predicted"/>
<comment type="subcellular location">
    <subcellularLocation>
        <location evidence="1">Cell inner membrane</location>
    </subcellularLocation>
</comment>
<evidence type="ECO:0000256" key="3">
    <source>
        <dbReference type="ARBA" id="ARBA00022475"/>
    </source>
</evidence>
<keyword evidence="7 10" id="KW-1133">Transmembrane helix</keyword>
<name>A0A7W8FZE3_9GAMM</name>
<gene>
    <name evidence="12" type="ORF">HNQ52_001570</name>
</gene>
<evidence type="ECO:0000256" key="5">
    <source>
        <dbReference type="ARBA" id="ARBA00022692"/>
    </source>
</evidence>